<sequence>MELFNAINEYKYEFIESNVEITTPSDMSRAICMKYEGEVKTAIRLSKRLKAYDQLCDDDKIELVKKIITQFW</sequence>
<dbReference type="Proteomes" id="UP000728032">
    <property type="component" value="Unassembled WGS sequence"/>
</dbReference>
<keyword evidence="2" id="KW-1185">Reference proteome</keyword>
<reference evidence="1" key="1">
    <citation type="submission" date="2020-11" db="EMBL/GenBank/DDBJ databases">
        <authorList>
            <person name="Tran Van P."/>
        </authorList>
    </citation>
    <scope>NUCLEOTIDE SEQUENCE</scope>
</reference>
<dbReference type="EMBL" id="OC918002">
    <property type="protein sequence ID" value="CAD7648467.1"/>
    <property type="molecule type" value="Genomic_DNA"/>
</dbReference>
<name>A0A7R9LVI6_9ACAR</name>
<evidence type="ECO:0000313" key="2">
    <source>
        <dbReference type="Proteomes" id="UP000728032"/>
    </source>
</evidence>
<organism evidence="1">
    <name type="scientific">Oppiella nova</name>
    <dbReference type="NCBI Taxonomy" id="334625"/>
    <lineage>
        <taxon>Eukaryota</taxon>
        <taxon>Metazoa</taxon>
        <taxon>Ecdysozoa</taxon>
        <taxon>Arthropoda</taxon>
        <taxon>Chelicerata</taxon>
        <taxon>Arachnida</taxon>
        <taxon>Acari</taxon>
        <taxon>Acariformes</taxon>
        <taxon>Sarcoptiformes</taxon>
        <taxon>Oribatida</taxon>
        <taxon>Brachypylina</taxon>
        <taxon>Oppioidea</taxon>
        <taxon>Oppiidae</taxon>
        <taxon>Oppiella</taxon>
    </lineage>
</organism>
<accession>A0A7R9LVI6</accession>
<protein>
    <submittedName>
        <fullName evidence="1">Uncharacterized protein</fullName>
    </submittedName>
</protein>
<gene>
    <name evidence="1" type="ORF">ONB1V03_LOCUS6772</name>
</gene>
<evidence type="ECO:0000313" key="1">
    <source>
        <dbReference type="EMBL" id="CAD7648467.1"/>
    </source>
</evidence>
<dbReference type="AlphaFoldDB" id="A0A7R9LVI6"/>
<dbReference type="EMBL" id="CAJPVJ010003177">
    <property type="protein sequence ID" value="CAG2167261.1"/>
    <property type="molecule type" value="Genomic_DNA"/>
</dbReference>
<proteinExistence type="predicted"/>